<evidence type="ECO:0000313" key="2">
    <source>
        <dbReference type="Proteomes" id="UP000594638"/>
    </source>
</evidence>
<dbReference type="Proteomes" id="UP000594638">
    <property type="component" value="Unassembled WGS sequence"/>
</dbReference>
<name>A0A8S0UYT5_OLEEU</name>
<sequence length="52" mass="6221">MDLFTNFYSEPVFPVQRSSTEGSEAEELWFWPPPMLRTFRKLQQKRTRALGN</sequence>
<protein>
    <submittedName>
        <fullName evidence="1">Uncharacterized protein</fullName>
    </submittedName>
</protein>
<comment type="caution">
    <text evidence="1">The sequence shown here is derived from an EMBL/GenBank/DDBJ whole genome shotgun (WGS) entry which is preliminary data.</text>
</comment>
<accession>A0A8S0UYT5</accession>
<reference evidence="1 2" key="1">
    <citation type="submission" date="2019-12" db="EMBL/GenBank/DDBJ databases">
        <authorList>
            <person name="Alioto T."/>
            <person name="Alioto T."/>
            <person name="Gomez Garrido J."/>
        </authorList>
    </citation>
    <scope>NUCLEOTIDE SEQUENCE [LARGE SCALE GENOMIC DNA]</scope>
</reference>
<evidence type="ECO:0000313" key="1">
    <source>
        <dbReference type="EMBL" id="CAA3024374.1"/>
    </source>
</evidence>
<dbReference type="EMBL" id="CACTIH010009107">
    <property type="protein sequence ID" value="CAA3024374.1"/>
    <property type="molecule type" value="Genomic_DNA"/>
</dbReference>
<dbReference type="Gramene" id="OE9A037154T1">
    <property type="protein sequence ID" value="OE9A037154C1"/>
    <property type="gene ID" value="OE9A037154"/>
</dbReference>
<proteinExistence type="predicted"/>
<dbReference type="AlphaFoldDB" id="A0A8S0UYT5"/>
<keyword evidence="2" id="KW-1185">Reference proteome</keyword>
<organism evidence="1 2">
    <name type="scientific">Olea europaea subsp. europaea</name>
    <dbReference type="NCBI Taxonomy" id="158383"/>
    <lineage>
        <taxon>Eukaryota</taxon>
        <taxon>Viridiplantae</taxon>
        <taxon>Streptophyta</taxon>
        <taxon>Embryophyta</taxon>
        <taxon>Tracheophyta</taxon>
        <taxon>Spermatophyta</taxon>
        <taxon>Magnoliopsida</taxon>
        <taxon>eudicotyledons</taxon>
        <taxon>Gunneridae</taxon>
        <taxon>Pentapetalae</taxon>
        <taxon>asterids</taxon>
        <taxon>lamiids</taxon>
        <taxon>Lamiales</taxon>
        <taxon>Oleaceae</taxon>
        <taxon>Oleeae</taxon>
        <taxon>Olea</taxon>
    </lineage>
</organism>
<gene>
    <name evidence="1" type="ORF">OLEA9_A037154</name>
</gene>